<dbReference type="Pfam" id="PF00072">
    <property type="entry name" value="Response_reg"/>
    <property type="match status" value="1"/>
</dbReference>
<dbReference type="PANTHER" id="PTHR45526:SF6">
    <property type="entry name" value="TRANSCRIPTIONAL REGULATORY PROTEIN CITT"/>
    <property type="match status" value="1"/>
</dbReference>
<evidence type="ECO:0000313" key="11">
    <source>
        <dbReference type="EMBL" id="MFC3040752.1"/>
    </source>
</evidence>
<dbReference type="SUPFAM" id="SSF52172">
    <property type="entry name" value="CheY-like"/>
    <property type="match status" value="1"/>
</dbReference>
<dbReference type="InterPro" id="IPR001789">
    <property type="entry name" value="Sig_transdc_resp-reg_receiver"/>
</dbReference>
<dbReference type="Proteomes" id="UP001595279">
    <property type="component" value="Unassembled WGS sequence"/>
</dbReference>
<keyword evidence="12" id="KW-1185">Reference proteome</keyword>
<dbReference type="PIRSF" id="PIRSF006171">
    <property type="entry name" value="RR_citrat_malat"/>
    <property type="match status" value="1"/>
</dbReference>
<evidence type="ECO:0000256" key="8">
    <source>
        <dbReference type="ARBA" id="ARBA00023163"/>
    </source>
</evidence>
<keyword evidence="5" id="KW-0805">Transcription regulation</keyword>
<dbReference type="InterPro" id="IPR051271">
    <property type="entry name" value="2C-system_Tx_regulators"/>
</dbReference>
<dbReference type="RefSeq" id="WP_390272289.1">
    <property type="nucleotide sequence ID" value="NZ_JBHRSA010000042.1"/>
</dbReference>
<evidence type="ECO:0000256" key="5">
    <source>
        <dbReference type="ARBA" id="ARBA00023015"/>
    </source>
</evidence>
<keyword evidence="8" id="KW-0804">Transcription</keyword>
<evidence type="ECO:0000313" key="12">
    <source>
        <dbReference type="Proteomes" id="UP001595279"/>
    </source>
</evidence>
<evidence type="ECO:0000256" key="7">
    <source>
        <dbReference type="ARBA" id="ARBA00023159"/>
    </source>
</evidence>
<proteinExistence type="predicted"/>
<keyword evidence="6" id="KW-0238">DNA-binding</keyword>
<feature type="modified residue" description="4-aspartylphosphate" evidence="9">
    <location>
        <position position="54"/>
    </location>
</feature>
<gene>
    <name evidence="11" type="ORF">ACFOGI_10885</name>
</gene>
<dbReference type="EMBL" id="JBHRSA010000042">
    <property type="protein sequence ID" value="MFC3040752.1"/>
    <property type="molecule type" value="Genomic_DNA"/>
</dbReference>
<comment type="caution">
    <text evidence="11">The sequence shown here is derived from an EMBL/GenBank/DDBJ whole genome shotgun (WGS) entry which is preliminary data.</text>
</comment>
<dbReference type="Gene3D" id="3.40.50.2300">
    <property type="match status" value="1"/>
</dbReference>
<keyword evidence="4" id="KW-0902">Two-component regulatory system</keyword>
<feature type="domain" description="Response regulatory" evidence="10">
    <location>
        <begin position="3"/>
        <end position="119"/>
    </location>
</feature>
<evidence type="ECO:0000256" key="3">
    <source>
        <dbReference type="ARBA" id="ARBA00022553"/>
    </source>
</evidence>
<dbReference type="SMART" id="SM00448">
    <property type="entry name" value="REC"/>
    <property type="match status" value="1"/>
</dbReference>
<evidence type="ECO:0000256" key="9">
    <source>
        <dbReference type="PROSITE-ProRule" id="PRU00169"/>
    </source>
</evidence>
<keyword evidence="7" id="KW-0010">Activator</keyword>
<comment type="subcellular location">
    <subcellularLocation>
        <location evidence="1">Cytoplasm</location>
    </subcellularLocation>
</comment>
<evidence type="ECO:0000256" key="2">
    <source>
        <dbReference type="ARBA" id="ARBA00022490"/>
    </source>
</evidence>
<sequence>MLNIVIAEDDFRIANIHEEFLTEMDGVEVVGKAMTGEQTLALIEEKRPELLLLDIYLPDYLGTELIQEARKIHHDMDVIIITAAHEKELLEKSLRQGITNYLIKPVSMERFRTVIDDYQKQRDLLEGKEHIDQETVDQLLSSSVPMKQQEEESLPKGIDKVTLGKVRDIIDQEGRSWSADEMGKQIGSSRPTARRYLEYLVQEGEAKVEQEYGVIGRPERRYIPVATP</sequence>
<accession>A0ABV7CWM1</accession>
<organism evidence="11 12">
    <name type="scientific">Virgibacillus xinjiangensis</name>
    <dbReference type="NCBI Taxonomy" id="393090"/>
    <lineage>
        <taxon>Bacteria</taxon>
        <taxon>Bacillati</taxon>
        <taxon>Bacillota</taxon>
        <taxon>Bacilli</taxon>
        <taxon>Bacillales</taxon>
        <taxon>Bacillaceae</taxon>
        <taxon>Virgibacillus</taxon>
    </lineage>
</organism>
<evidence type="ECO:0000259" key="10">
    <source>
        <dbReference type="PROSITE" id="PS50110"/>
    </source>
</evidence>
<dbReference type="PANTHER" id="PTHR45526">
    <property type="entry name" value="TRANSCRIPTIONAL REGULATORY PROTEIN DPIA"/>
    <property type="match status" value="1"/>
</dbReference>
<name>A0ABV7CWM1_9BACI</name>
<dbReference type="InterPro" id="IPR011006">
    <property type="entry name" value="CheY-like_superfamily"/>
</dbReference>
<reference evidence="12" key="1">
    <citation type="journal article" date="2019" name="Int. J. Syst. Evol. Microbiol.">
        <title>The Global Catalogue of Microorganisms (GCM) 10K type strain sequencing project: providing services to taxonomists for standard genome sequencing and annotation.</title>
        <authorList>
            <consortium name="The Broad Institute Genomics Platform"/>
            <consortium name="The Broad Institute Genome Sequencing Center for Infectious Disease"/>
            <person name="Wu L."/>
            <person name="Ma J."/>
        </authorList>
    </citation>
    <scope>NUCLEOTIDE SEQUENCE [LARGE SCALE GENOMIC DNA]</scope>
    <source>
        <strain evidence="12">KCTC 13128</strain>
    </source>
</reference>
<keyword evidence="2" id="KW-0963">Cytoplasm</keyword>
<keyword evidence="3 9" id="KW-0597">Phosphoprotein</keyword>
<evidence type="ECO:0000256" key="4">
    <source>
        <dbReference type="ARBA" id="ARBA00023012"/>
    </source>
</evidence>
<evidence type="ECO:0000256" key="6">
    <source>
        <dbReference type="ARBA" id="ARBA00023125"/>
    </source>
</evidence>
<protein>
    <submittedName>
        <fullName evidence="11">Response regulator</fullName>
    </submittedName>
</protein>
<evidence type="ECO:0000256" key="1">
    <source>
        <dbReference type="ARBA" id="ARBA00004496"/>
    </source>
</evidence>
<dbReference type="InterPro" id="IPR024187">
    <property type="entry name" value="Sig_transdc_resp-reg_cit/mal"/>
</dbReference>
<dbReference type="PROSITE" id="PS50110">
    <property type="entry name" value="RESPONSE_REGULATORY"/>
    <property type="match status" value="1"/>
</dbReference>